<dbReference type="InterPro" id="IPR051694">
    <property type="entry name" value="Immunoregulatory_rcpt-like"/>
</dbReference>
<dbReference type="RefSeq" id="XP_055882611.1">
    <property type="nucleotide sequence ID" value="XM_056026636.1"/>
</dbReference>
<feature type="compositionally biased region" description="Low complexity" evidence="5">
    <location>
        <begin position="328"/>
        <end position="340"/>
    </location>
</feature>
<feature type="compositionally biased region" description="Basic and acidic residues" evidence="5">
    <location>
        <begin position="852"/>
        <end position="874"/>
    </location>
</feature>
<sequence length="1073" mass="119931">MKVSCHKLIFAIICLIFSLDGIESAAVAKNEYYMDLRADCLSTGFLDVPRDQTVYVNARSTGTVNNQQLTCYLQFNPQTDGDTLKMWVESGSYISDCDVSLEMSMNDEKYIYGCQSSQNSLPNYQTINGKGTLRLIRKSYGDLDFGFKIGIKATKSMAAVTPGDSSSGNVGMIVGIVVGIIVAIVIATVICVCCYRKRHNNDTKNGGLLSKNALSASSTCTFDNTGAKNGGLEFPGSDRKLLGKDGIDYENEDRLKPKSALERFGPSPPKNQKASENVSEVKRREPELRQIPVPTARVIPNVSQRNKNESQGKNANIPAPPPIEALLSRQSSTVTSSSETIGERNERNGGSPGDRNSQGNNTIFAALRNNPKFRKSFRENEADAEDRAQRISSYTSTSSMASDTSKPQLPLLPSTNSAKPELKKPQLPPVPKLRPRPSSPERRGEIAAIHRHRPSSSTSESSRLDAGKGDENVKSQKMKSTEASKSLPKKDGRRNDHSSDSEESEQSRRHRHRSKDRDKEPKRKQHTDRRSRSNSKKKYHSDSEDSESSRGKSRPRHRSEDRDKDPKRRQHNERQGRKKSKDDFSSESEVSEIYKDIRSKSRGNTVDREDKRKEKPEEPSASEEKRDRDYERKFVKSTGVRKSKGKGVHRMNRSKSTGSALEELESNYSQSKSAGSVKSLNLNFIDEDIDLDSNLQPFKRAGSKQSLYASRSSLYGRRRKNSMGETISLSSYMYDDVESRMSDFDRASISTKDKARMFKSTGDLDLNMQTVKIVRDCSTWTGSSKCVEVFEKRPLTRGRHDKRYNRGTQTSSHKERNNSLASEASVHSTHRLKSRSKSQESLGSDKRRRTHKNDDRNKSPHHSRSDLRSKDGRSRSKSRAKSTDSDSTHYTVDSSDSGNTQHSTHKPKAKPKPKQRNLTVDDDLESVISAAPSAAYIPYQPATNPQYIPVNYPVAPYPQPYLAPVPNAVPFVAPNVVMQKPAIAPKPVTQAPQSGGTKWDQLVNLTEGMKKRRHQMGESINETESVMSSAWSEFTPQVYVQDPNRTYSTSYPESSGPVPQYGYYHAPPSESNI</sequence>
<name>A0A9W3A5Y5_BIOGL</name>
<dbReference type="RefSeq" id="XP_055882607.1">
    <property type="nucleotide sequence ID" value="XM_056026632.1"/>
</dbReference>
<evidence type="ECO:0000313" key="10">
    <source>
        <dbReference type="RefSeq" id="XP_055882608.1"/>
    </source>
</evidence>
<feature type="compositionally biased region" description="Basic residues" evidence="5">
    <location>
        <begin position="903"/>
        <end position="915"/>
    </location>
</feature>
<dbReference type="OMA" id="NVAYEHE"/>
<evidence type="ECO:0000313" key="9">
    <source>
        <dbReference type="RefSeq" id="XP_055882607.1"/>
    </source>
</evidence>
<dbReference type="GeneID" id="106056534"/>
<protein>
    <submittedName>
        <fullName evidence="9 10">Uncharacterized protein DDB_G0287625-like</fullName>
    </submittedName>
</protein>
<feature type="region of interest" description="Disordered" evidence="5">
    <location>
        <begin position="1045"/>
        <end position="1073"/>
    </location>
</feature>
<feature type="compositionally biased region" description="Low complexity" evidence="5">
    <location>
        <begin position="392"/>
        <end position="405"/>
    </location>
</feature>
<reference evidence="9 10" key="1">
    <citation type="submission" date="2025-04" db="UniProtKB">
        <authorList>
            <consortium name="RefSeq"/>
        </authorList>
    </citation>
    <scope>IDENTIFICATION</scope>
</reference>
<feature type="compositionally biased region" description="Basic and acidic residues" evidence="5">
    <location>
        <begin position="540"/>
        <end position="550"/>
    </location>
</feature>
<feature type="compositionally biased region" description="Basic and acidic residues" evidence="5">
    <location>
        <begin position="248"/>
        <end position="261"/>
    </location>
</feature>
<feature type="compositionally biased region" description="Polar residues" evidence="5">
    <location>
        <begin position="888"/>
        <end position="902"/>
    </location>
</feature>
<dbReference type="RefSeq" id="XP_055882610.1">
    <property type="nucleotide sequence ID" value="XM_056026635.1"/>
</dbReference>
<feature type="compositionally biased region" description="Basic and acidic residues" evidence="5">
    <location>
        <begin position="558"/>
        <end position="584"/>
    </location>
</feature>
<keyword evidence="3 6" id="KW-1133">Transmembrane helix</keyword>
<feature type="compositionally biased region" description="Basic and acidic residues" evidence="5">
    <location>
        <begin position="376"/>
        <end position="389"/>
    </location>
</feature>
<evidence type="ECO:0000256" key="6">
    <source>
        <dbReference type="SAM" id="Phobius"/>
    </source>
</evidence>
<evidence type="ECO:0000256" key="4">
    <source>
        <dbReference type="ARBA" id="ARBA00023136"/>
    </source>
</evidence>
<evidence type="ECO:0000256" key="5">
    <source>
        <dbReference type="SAM" id="MobiDB-lite"/>
    </source>
</evidence>
<evidence type="ECO:0000313" key="12">
    <source>
        <dbReference type="RefSeq" id="XP_055882610.1"/>
    </source>
</evidence>
<keyword evidence="2 6" id="KW-0812">Transmembrane</keyword>
<dbReference type="GO" id="GO:0016020">
    <property type="term" value="C:membrane"/>
    <property type="evidence" value="ECO:0007669"/>
    <property type="project" value="UniProtKB-SubCell"/>
</dbReference>
<organism evidence="8 11">
    <name type="scientific">Biomphalaria glabrata</name>
    <name type="common">Bloodfluke planorb</name>
    <name type="synonym">Freshwater snail</name>
    <dbReference type="NCBI Taxonomy" id="6526"/>
    <lineage>
        <taxon>Eukaryota</taxon>
        <taxon>Metazoa</taxon>
        <taxon>Spiralia</taxon>
        <taxon>Lophotrochozoa</taxon>
        <taxon>Mollusca</taxon>
        <taxon>Gastropoda</taxon>
        <taxon>Heterobranchia</taxon>
        <taxon>Euthyneura</taxon>
        <taxon>Panpulmonata</taxon>
        <taxon>Hygrophila</taxon>
        <taxon>Lymnaeoidea</taxon>
        <taxon>Planorbidae</taxon>
        <taxon>Biomphalaria</taxon>
    </lineage>
</organism>
<feature type="compositionally biased region" description="Polar residues" evidence="5">
    <location>
        <begin position="301"/>
        <end position="313"/>
    </location>
</feature>
<evidence type="ECO:0000313" key="11">
    <source>
        <dbReference type="RefSeq" id="XP_055882609.1"/>
    </source>
</evidence>
<dbReference type="Proteomes" id="UP001165740">
    <property type="component" value="Chromosome 4"/>
</dbReference>
<evidence type="ECO:0000256" key="3">
    <source>
        <dbReference type="ARBA" id="ARBA00022989"/>
    </source>
</evidence>
<feature type="compositionally biased region" description="Basic and acidic residues" evidence="5">
    <location>
        <begin position="279"/>
        <end position="288"/>
    </location>
</feature>
<keyword evidence="8" id="KW-1185">Reference proteome</keyword>
<feature type="compositionally biased region" description="Basic residues" evidence="5">
    <location>
        <begin position="639"/>
        <end position="653"/>
    </location>
</feature>
<feature type="region of interest" description="Disordered" evidence="5">
    <location>
        <begin position="248"/>
        <end position="672"/>
    </location>
</feature>
<feature type="signal peptide" evidence="7">
    <location>
        <begin position="1"/>
        <end position="24"/>
    </location>
</feature>
<evidence type="ECO:0000256" key="7">
    <source>
        <dbReference type="SAM" id="SignalP"/>
    </source>
</evidence>
<feature type="compositionally biased region" description="Polar residues" evidence="5">
    <location>
        <begin position="354"/>
        <end position="363"/>
    </location>
</feature>
<keyword evidence="7" id="KW-0732">Signal</keyword>
<dbReference type="AlphaFoldDB" id="A0A9W3A5Y5"/>
<dbReference type="RefSeq" id="XP_055882609.1">
    <property type="nucleotide sequence ID" value="XM_056026634.1"/>
</dbReference>
<gene>
    <name evidence="9 10 11 12 13" type="primary">LOC106056534</name>
</gene>
<keyword evidence="4 6" id="KW-0472">Membrane</keyword>
<feature type="transmembrane region" description="Helical" evidence="6">
    <location>
        <begin position="170"/>
        <end position="195"/>
    </location>
</feature>
<feature type="compositionally biased region" description="Polar residues" evidence="5">
    <location>
        <begin position="818"/>
        <end position="827"/>
    </location>
</feature>
<accession>A0A9W3A5Y5</accession>
<dbReference type="GO" id="GO:0071944">
    <property type="term" value="C:cell periphery"/>
    <property type="evidence" value="ECO:0007669"/>
    <property type="project" value="UniProtKB-ARBA"/>
</dbReference>
<evidence type="ECO:0000313" key="13">
    <source>
        <dbReference type="RefSeq" id="XP_055882611.1"/>
    </source>
</evidence>
<feature type="chain" id="PRO_5044702767" evidence="7">
    <location>
        <begin position="25"/>
        <end position="1073"/>
    </location>
</feature>
<proteinExistence type="predicted"/>
<evidence type="ECO:0000313" key="8">
    <source>
        <dbReference type="Proteomes" id="UP001165740"/>
    </source>
</evidence>
<evidence type="ECO:0000256" key="2">
    <source>
        <dbReference type="ARBA" id="ARBA00022692"/>
    </source>
</evidence>
<evidence type="ECO:0000256" key="1">
    <source>
        <dbReference type="ARBA" id="ARBA00004167"/>
    </source>
</evidence>
<feature type="region of interest" description="Disordered" evidence="5">
    <location>
        <begin position="798"/>
        <end position="918"/>
    </location>
</feature>
<dbReference type="OrthoDB" id="6115887at2759"/>
<feature type="compositionally biased region" description="Basic and acidic residues" evidence="5">
    <location>
        <begin position="592"/>
        <end position="634"/>
    </location>
</feature>
<comment type="subcellular location">
    <subcellularLocation>
        <location evidence="1">Membrane</location>
        <topology evidence="1">Single-pass membrane protein</topology>
    </subcellularLocation>
</comment>
<dbReference type="RefSeq" id="XP_055882608.1">
    <property type="nucleotide sequence ID" value="XM_056026633.1"/>
</dbReference>
<feature type="compositionally biased region" description="Basic residues" evidence="5">
    <location>
        <begin position="522"/>
        <end position="539"/>
    </location>
</feature>
<feature type="compositionally biased region" description="Basic and acidic residues" evidence="5">
    <location>
        <begin position="462"/>
        <end position="500"/>
    </location>
</feature>
<dbReference type="PANTHER" id="PTHR15549">
    <property type="entry name" value="PAIRED IMMUNOGLOBULIN-LIKE TYPE 2 RECEPTOR"/>
    <property type="match status" value="1"/>
</dbReference>